<dbReference type="InterPro" id="IPR032675">
    <property type="entry name" value="LRR_dom_sf"/>
</dbReference>
<dbReference type="SMART" id="SM00256">
    <property type="entry name" value="FBOX"/>
    <property type="match status" value="1"/>
</dbReference>
<dbReference type="AlphaFoldDB" id="A0A7I8L4F1"/>
<dbReference type="SUPFAM" id="SSF81383">
    <property type="entry name" value="F-box domain"/>
    <property type="match status" value="1"/>
</dbReference>
<evidence type="ECO:0000313" key="3">
    <source>
        <dbReference type="Proteomes" id="UP000663760"/>
    </source>
</evidence>
<feature type="domain" description="F-box" evidence="1">
    <location>
        <begin position="5"/>
        <end position="45"/>
    </location>
</feature>
<dbReference type="Pfam" id="PF00646">
    <property type="entry name" value="F-box"/>
    <property type="match status" value="1"/>
</dbReference>
<dbReference type="PANTHER" id="PTHR13318">
    <property type="entry name" value="PARTNER OF PAIRED, ISOFORM B-RELATED"/>
    <property type="match status" value="1"/>
</dbReference>
<evidence type="ECO:0000259" key="1">
    <source>
        <dbReference type="SMART" id="SM00256"/>
    </source>
</evidence>
<dbReference type="InterPro" id="IPR006553">
    <property type="entry name" value="Leu-rich_rpt_Cys-con_subtyp"/>
</dbReference>
<proteinExistence type="predicted"/>
<gene>
    <name evidence="2" type="ORF">SI8410_11015488</name>
</gene>
<dbReference type="Gene3D" id="3.80.10.10">
    <property type="entry name" value="Ribonuclease Inhibitor"/>
    <property type="match status" value="3"/>
</dbReference>
<keyword evidence="3" id="KW-1185">Reference proteome</keyword>
<sequence>MEGMLCDELLQEIMRRLPASARPAASLVSKRWLTLLRSSIPSLSLCLPCGSALSSAGVAPISSILSRYSSLSTLTLVLHASSSSSSGCPNPSFSSDAVLLSLSDCASSHLPHLRHLRLLAGPVSTSVLSALPLSSPLRRLASLQLSSLRPLSFRWLLQFPFLRDLSIHDCSSFSAAAAAAAPSSAGILGGIPNQQMTNGEEEEEEEAEGKEIALNYLSLAGIRAGDHGVGWLWRRCPNLQRLHLRSCEGTGDGPSSRFFALCLQNLREVELRTCRAIADTVLLLIADHCRSLSTLVLYDGGSRDGLHHFIRRCGSALRTLDLRLPLDLDNGHLVAFGENFRSLACLRLQSCCLITGDGLRSLARAAAGAAIEELVLVNCDVVEREPGLLTFLGQSLRRLRKLDLSHNELLLDKELGAMLASCGNLVEIKLRGCKGLTDAVMPSIFRFCALLEALDVTRCQGISAKGVEFLILSSPRLRQIHVEEAKVSESAYIWASRRMIQVY</sequence>
<evidence type="ECO:0000313" key="2">
    <source>
        <dbReference type="EMBL" id="CAA7404810.1"/>
    </source>
</evidence>
<name>A0A7I8L4F1_SPIIN</name>
<dbReference type="InterPro" id="IPR036047">
    <property type="entry name" value="F-box-like_dom_sf"/>
</dbReference>
<dbReference type="Proteomes" id="UP000663760">
    <property type="component" value="Chromosome 11"/>
</dbReference>
<dbReference type="GO" id="GO:0031146">
    <property type="term" value="P:SCF-dependent proteasomal ubiquitin-dependent protein catabolic process"/>
    <property type="evidence" value="ECO:0007669"/>
    <property type="project" value="TreeGrafter"/>
</dbReference>
<reference evidence="2" key="1">
    <citation type="submission" date="2020-02" db="EMBL/GenBank/DDBJ databases">
        <authorList>
            <person name="Scholz U."/>
            <person name="Mascher M."/>
            <person name="Fiebig A."/>
        </authorList>
    </citation>
    <scope>NUCLEOTIDE SEQUENCE</scope>
</reference>
<dbReference type="Pfam" id="PF13516">
    <property type="entry name" value="LRR_6"/>
    <property type="match status" value="2"/>
</dbReference>
<dbReference type="SUPFAM" id="SSF52047">
    <property type="entry name" value="RNI-like"/>
    <property type="match status" value="2"/>
</dbReference>
<dbReference type="EMBL" id="LR746274">
    <property type="protein sequence ID" value="CAA7404810.1"/>
    <property type="molecule type" value="Genomic_DNA"/>
</dbReference>
<dbReference type="InterPro" id="IPR001611">
    <property type="entry name" value="Leu-rich_rpt"/>
</dbReference>
<protein>
    <recommendedName>
        <fullName evidence="1">F-box domain-containing protein</fullName>
    </recommendedName>
</protein>
<dbReference type="OrthoDB" id="550575at2759"/>
<accession>A0A7I8L4F1</accession>
<dbReference type="GO" id="GO:0019005">
    <property type="term" value="C:SCF ubiquitin ligase complex"/>
    <property type="evidence" value="ECO:0007669"/>
    <property type="project" value="TreeGrafter"/>
</dbReference>
<organism evidence="2 3">
    <name type="scientific">Spirodela intermedia</name>
    <name type="common">Intermediate duckweed</name>
    <dbReference type="NCBI Taxonomy" id="51605"/>
    <lineage>
        <taxon>Eukaryota</taxon>
        <taxon>Viridiplantae</taxon>
        <taxon>Streptophyta</taxon>
        <taxon>Embryophyta</taxon>
        <taxon>Tracheophyta</taxon>
        <taxon>Spermatophyta</taxon>
        <taxon>Magnoliopsida</taxon>
        <taxon>Liliopsida</taxon>
        <taxon>Araceae</taxon>
        <taxon>Lemnoideae</taxon>
        <taxon>Spirodela</taxon>
    </lineage>
</organism>
<dbReference type="PANTHER" id="PTHR13318:SF77">
    <property type="entry name" value="F-BOX DOMAIN-CONTAINING PROTEIN"/>
    <property type="match status" value="1"/>
</dbReference>
<dbReference type="SMART" id="SM00367">
    <property type="entry name" value="LRR_CC"/>
    <property type="match status" value="4"/>
</dbReference>
<dbReference type="InterPro" id="IPR001810">
    <property type="entry name" value="F-box_dom"/>
</dbReference>